<organism evidence="3 4">
    <name type="scientific">Actinoplanes aureus</name>
    <dbReference type="NCBI Taxonomy" id="2792083"/>
    <lineage>
        <taxon>Bacteria</taxon>
        <taxon>Bacillati</taxon>
        <taxon>Actinomycetota</taxon>
        <taxon>Actinomycetes</taxon>
        <taxon>Micromonosporales</taxon>
        <taxon>Micromonosporaceae</taxon>
        <taxon>Actinoplanes</taxon>
    </lineage>
</organism>
<gene>
    <name evidence="3" type="ORF">I4J89_41815</name>
</gene>
<dbReference type="AlphaFoldDB" id="A0A931CI09"/>
<evidence type="ECO:0000256" key="2">
    <source>
        <dbReference type="SAM" id="Phobius"/>
    </source>
</evidence>
<dbReference type="Proteomes" id="UP000598146">
    <property type="component" value="Unassembled WGS sequence"/>
</dbReference>
<feature type="region of interest" description="Disordered" evidence="1">
    <location>
        <begin position="1"/>
        <end position="22"/>
    </location>
</feature>
<protein>
    <submittedName>
        <fullName evidence="3">Uncharacterized protein</fullName>
    </submittedName>
</protein>
<dbReference type="EMBL" id="JADQTO010000033">
    <property type="protein sequence ID" value="MBG0567997.1"/>
    <property type="molecule type" value="Genomic_DNA"/>
</dbReference>
<comment type="caution">
    <text evidence="3">The sequence shown here is derived from an EMBL/GenBank/DDBJ whole genome shotgun (WGS) entry which is preliminary data.</text>
</comment>
<keyword evidence="2" id="KW-0472">Membrane</keyword>
<reference evidence="3" key="1">
    <citation type="submission" date="2020-11" db="EMBL/GenBank/DDBJ databases">
        <title>Isolation and identification of active actinomycetes.</title>
        <authorList>
            <person name="Sun X."/>
        </authorList>
    </citation>
    <scope>NUCLEOTIDE SEQUENCE</scope>
    <source>
        <strain evidence="3">NEAU-A11</strain>
    </source>
</reference>
<sequence length="81" mass="9166">MSKNIEQLRNTPDDDLVKEHDELPKHTAVGVNYYLSELDRRERNRAMKATENLARNAYRLSWANTIMAGVAAVAAIIALLK</sequence>
<keyword evidence="4" id="KW-1185">Reference proteome</keyword>
<keyword evidence="2" id="KW-0812">Transmembrane</keyword>
<evidence type="ECO:0000313" key="4">
    <source>
        <dbReference type="Proteomes" id="UP000598146"/>
    </source>
</evidence>
<feature type="compositionally biased region" description="Polar residues" evidence="1">
    <location>
        <begin position="1"/>
        <end position="10"/>
    </location>
</feature>
<evidence type="ECO:0000256" key="1">
    <source>
        <dbReference type="SAM" id="MobiDB-lite"/>
    </source>
</evidence>
<feature type="transmembrane region" description="Helical" evidence="2">
    <location>
        <begin position="60"/>
        <end position="80"/>
    </location>
</feature>
<keyword evidence="2" id="KW-1133">Transmembrane helix</keyword>
<accession>A0A931CI09</accession>
<dbReference type="RefSeq" id="WP_196419773.1">
    <property type="nucleotide sequence ID" value="NZ_JADQTO010000033.1"/>
</dbReference>
<proteinExistence type="predicted"/>
<evidence type="ECO:0000313" key="3">
    <source>
        <dbReference type="EMBL" id="MBG0567997.1"/>
    </source>
</evidence>
<feature type="compositionally biased region" description="Basic and acidic residues" evidence="1">
    <location>
        <begin position="11"/>
        <end position="22"/>
    </location>
</feature>
<name>A0A931CI09_9ACTN</name>